<dbReference type="OrthoDB" id="4863010at2759"/>
<dbReference type="PANTHER" id="PTHR43167">
    <property type="entry name" value="PUTATIVE (AFU_ORTHOLOGUE AFUA_6G01830)-RELATED"/>
    <property type="match status" value="1"/>
</dbReference>
<evidence type="ECO:0008006" key="3">
    <source>
        <dbReference type="Google" id="ProtNLM"/>
    </source>
</evidence>
<dbReference type="EMBL" id="JAACJM010000074">
    <property type="protein sequence ID" value="KAF5350391.1"/>
    <property type="molecule type" value="Genomic_DNA"/>
</dbReference>
<evidence type="ECO:0000313" key="2">
    <source>
        <dbReference type="Proteomes" id="UP000559256"/>
    </source>
</evidence>
<name>A0A8H5CYN1_9AGAR</name>
<gene>
    <name evidence="1" type="ORF">D9758_012459</name>
</gene>
<dbReference type="Pfam" id="PF13578">
    <property type="entry name" value="Methyltransf_24"/>
    <property type="match status" value="1"/>
</dbReference>
<protein>
    <recommendedName>
        <fullName evidence="3">O-methyltransferase</fullName>
    </recommendedName>
</protein>
<proteinExistence type="predicted"/>
<dbReference type="SUPFAM" id="SSF53335">
    <property type="entry name" value="S-adenosyl-L-methionine-dependent methyltransferases"/>
    <property type="match status" value="1"/>
</dbReference>
<sequence length="279" mass="30650">MSTPTQPINVPSLNPNPISHHSSAYSVLSHLHALSLSQERGKGNRGKHFPRLPGFEHLPGDARLGSTEEFVEELVALDEDKALAVYMILRGMGARRVVEAGTSYGVSLIYLLCAVLDNITGETPDAYGSGSNLPPLVVGTELEPAKVAKALAHVKEAFPLSTHDPERYCQVPQILNLLQGDLLQTIPSFFESTSLPDQSIDALLLDIWAPLARPMLELILPKLRRGAVVFLDNSMSSRDRYKDILEFLKGTEDSEGRRLFKCVTLPFEGGLEMCIYEGQ</sequence>
<comment type="caution">
    <text evidence="1">The sequence shown here is derived from an EMBL/GenBank/DDBJ whole genome shotgun (WGS) entry which is preliminary data.</text>
</comment>
<reference evidence="1 2" key="1">
    <citation type="journal article" date="2020" name="ISME J.">
        <title>Uncovering the hidden diversity of litter-decomposition mechanisms in mushroom-forming fungi.</title>
        <authorList>
            <person name="Floudas D."/>
            <person name="Bentzer J."/>
            <person name="Ahren D."/>
            <person name="Johansson T."/>
            <person name="Persson P."/>
            <person name="Tunlid A."/>
        </authorList>
    </citation>
    <scope>NUCLEOTIDE SEQUENCE [LARGE SCALE GENOMIC DNA]</scope>
    <source>
        <strain evidence="1 2">CBS 291.85</strain>
    </source>
</reference>
<evidence type="ECO:0000313" key="1">
    <source>
        <dbReference type="EMBL" id="KAF5350391.1"/>
    </source>
</evidence>
<accession>A0A8H5CYN1</accession>
<organism evidence="1 2">
    <name type="scientific">Tetrapyrgos nigripes</name>
    <dbReference type="NCBI Taxonomy" id="182062"/>
    <lineage>
        <taxon>Eukaryota</taxon>
        <taxon>Fungi</taxon>
        <taxon>Dikarya</taxon>
        <taxon>Basidiomycota</taxon>
        <taxon>Agaricomycotina</taxon>
        <taxon>Agaricomycetes</taxon>
        <taxon>Agaricomycetidae</taxon>
        <taxon>Agaricales</taxon>
        <taxon>Marasmiineae</taxon>
        <taxon>Marasmiaceae</taxon>
        <taxon>Tetrapyrgos</taxon>
    </lineage>
</organism>
<keyword evidence="2" id="KW-1185">Reference proteome</keyword>
<dbReference type="PANTHER" id="PTHR43167:SF1">
    <property type="entry name" value="PUTATIVE (AFU_ORTHOLOGUE AFUA_6G01830)-RELATED"/>
    <property type="match status" value="1"/>
</dbReference>
<dbReference type="AlphaFoldDB" id="A0A8H5CYN1"/>
<dbReference type="InterPro" id="IPR029063">
    <property type="entry name" value="SAM-dependent_MTases_sf"/>
</dbReference>
<dbReference type="Proteomes" id="UP000559256">
    <property type="component" value="Unassembled WGS sequence"/>
</dbReference>
<dbReference type="Gene3D" id="3.40.50.150">
    <property type="entry name" value="Vaccinia Virus protein VP39"/>
    <property type="match status" value="1"/>
</dbReference>